<gene>
    <name evidence="2" type="primary">Vigan.01G252600</name>
    <name evidence="2" type="ORF">VIGAN_01252600</name>
</gene>
<organism evidence="2 3">
    <name type="scientific">Vigna angularis var. angularis</name>
    <dbReference type="NCBI Taxonomy" id="157739"/>
    <lineage>
        <taxon>Eukaryota</taxon>
        <taxon>Viridiplantae</taxon>
        <taxon>Streptophyta</taxon>
        <taxon>Embryophyta</taxon>
        <taxon>Tracheophyta</taxon>
        <taxon>Spermatophyta</taxon>
        <taxon>Magnoliopsida</taxon>
        <taxon>eudicotyledons</taxon>
        <taxon>Gunneridae</taxon>
        <taxon>Pentapetalae</taxon>
        <taxon>rosids</taxon>
        <taxon>fabids</taxon>
        <taxon>Fabales</taxon>
        <taxon>Fabaceae</taxon>
        <taxon>Papilionoideae</taxon>
        <taxon>50 kb inversion clade</taxon>
        <taxon>NPAAA clade</taxon>
        <taxon>indigoferoid/millettioid clade</taxon>
        <taxon>Phaseoleae</taxon>
        <taxon>Vigna</taxon>
    </lineage>
</organism>
<accession>A0A0S3R2K6</accession>
<dbReference type="AlphaFoldDB" id="A0A0S3R2K6"/>
<keyword evidence="1" id="KW-1133">Transmembrane helix</keyword>
<feature type="non-terminal residue" evidence="2">
    <location>
        <position position="1"/>
    </location>
</feature>
<keyword evidence="1" id="KW-0472">Membrane</keyword>
<evidence type="ECO:0000313" key="2">
    <source>
        <dbReference type="EMBL" id="BAT74774.1"/>
    </source>
</evidence>
<dbReference type="Proteomes" id="UP000291084">
    <property type="component" value="Chromosome 1"/>
</dbReference>
<dbReference type="EMBL" id="AP015034">
    <property type="protein sequence ID" value="BAT74774.1"/>
    <property type="molecule type" value="Genomic_DNA"/>
</dbReference>
<keyword evidence="3" id="KW-1185">Reference proteome</keyword>
<evidence type="ECO:0000313" key="3">
    <source>
        <dbReference type="Proteomes" id="UP000291084"/>
    </source>
</evidence>
<evidence type="ECO:0000256" key="1">
    <source>
        <dbReference type="SAM" id="Phobius"/>
    </source>
</evidence>
<name>A0A0S3R2K6_PHAAN</name>
<feature type="transmembrane region" description="Helical" evidence="1">
    <location>
        <begin position="28"/>
        <end position="45"/>
    </location>
</feature>
<feature type="transmembrane region" description="Helical" evidence="1">
    <location>
        <begin position="57"/>
        <end position="76"/>
    </location>
</feature>
<protein>
    <submittedName>
        <fullName evidence="2">Uncharacterized protein</fullName>
    </submittedName>
</protein>
<sequence>NIQSLVLQTSCTVLHNFFYKYFSTVDEFFGLHCFHLQILTVAYISKVMEKRIRRRHCLNLIHSYRGVLTIFTILILPNYHTFSPDHFTTAEY</sequence>
<reference evidence="2 3" key="1">
    <citation type="journal article" date="2015" name="Sci. Rep.">
        <title>The power of single molecule real-time sequencing technology in the de novo assembly of a eukaryotic genome.</title>
        <authorList>
            <person name="Sakai H."/>
            <person name="Naito K."/>
            <person name="Ogiso-Tanaka E."/>
            <person name="Takahashi Y."/>
            <person name="Iseki K."/>
            <person name="Muto C."/>
            <person name="Satou K."/>
            <person name="Teruya K."/>
            <person name="Shiroma A."/>
            <person name="Shimoji M."/>
            <person name="Hirano T."/>
            <person name="Itoh T."/>
            <person name="Kaga A."/>
            <person name="Tomooka N."/>
        </authorList>
    </citation>
    <scope>NUCLEOTIDE SEQUENCE [LARGE SCALE GENOMIC DNA]</scope>
    <source>
        <strain evidence="3">cv. Shumari</strain>
    </source>
</reference>
<keyword evidence="1" id="KW-0812">Transmembrane</keyword>
<proteinExistence type="predicted"/>